<accession>J3MWU7</accession>
<name>J3MWU7_ORYBR</name>
<keyword evidence="2" id="KW-1185">Reference proteome</keyword>
<protein>
    <submittedName>
        <fullName evidence="1">Uncharacterized protein</fullName>
    </submittedName>
</protein>
<organism evidence="1">
    <name type="scientific">Oryza brachyantha</name>
    <name type="common">malo sina</name>
    <dbReference type="NCBI Taxonomy" id="4533"/>
    <lineage>
        <taxon>Eukaryota</taxon>
        <taxon>Viridiplantae</taxon>
        <taxon>Streptophyta</taxon>
        <taxon>Embryophyta</taxon>
        <taxon>Tracheophyta</taxon>
        <taxon>Spermatophyta</taxon>
        <taxon>Magnoliopsida</taxon>
        <taxon>Liliopsida</taxon>
        <taxon>Poales</taxon>
        <taxon>Poaceae</taxon>
        <taxon>BOP clade</taxon>
        <taxon>Oryzoideae</taxon>
        <taxon>Oryzeae</taxon>
        <taxon>Oryzinae</taxon>
        <taxon>Oryza</taxon>
    </lineage>
</organism>
<evidence type="ECO:0000313" key="1">
    <source>
        <dbReference type="EnsemblPlants" id="OB09G14760.1"/>
    </source>
</evidence>
<evidence type="ECO:0000313" key="2">
    <source>
        <dbReference type="Proteomes" id="UP000006038"/>
    </source>
</evidence>
<dbReference type="Gramene" id="OB09G14760.1">
    <property type="protein sequence ID" value="OB09G14760.1"/>
    <property type="gene ID" value="OB09G14760"/>
</dbReference>
<dbReference type="HOGENOM" id="CLU_2284658_0_0_1"/>
<reference evidence="1" key="2">
    <citation type="submission" date="2013-04" db="UniProtKB">
        <authorList>
            <consortium name="EnsemblPlants"/>
        </authorList>
    </citation>
    <scope>IDENTIFICATION</scope>
</reference>
<dbReference type="OMA" id="FICDWIS"/>
<reference evidence="1" key="1">
    <citation type="journal article" date="2013" name="Nat. Commun.">
        <title>Whole-genome sequencing of Oryza brachyantha reveals mechanisms underlying Oryza genome evolution.</title>
        <authorList>
            <person name="Chen J."/>
            <person name="Huang Q."/>
            <person name="Gao D."/>
            <person name="Wang J."/>
            <person name="Lang Y."/>
            <person name="Liu T."/>
            <person name="Li B."/>
            <person name="Bai Z."/>
            <person name="Luis Goicoechea J."/>
            <person name="Liang C."/>
            <person name="Chen C."/>
            <person name="Zhang W."/>
            <person name="Sun S."/>
            <person name="Liao Y."/>
            <person name="Zhang X."/>
            <person name="Yang L."/>
            <person name="Song C."/>
            <person name="Wang M."/>
            <person name="Shi J."/>
            <person name="Liu G."/>
            <person name="Liu J."/>
            <person name="Zhou H."/>
            <person name="Zhou W."/>
            <person name="Yu Q."/>
            <person name="An N."/>
            <person name="Chen Y."/>
            <person name="Cai Q."/>
            <person name="Wang B."/>
            <person name="Liu B."/>
            <person name="Min J."/>
            <person name="Huang Y."/>
            <person name="Wu H."/>
            <person name="Li Z."/>
            <person name="Zhang Y."/>
            <person name="Yin Y."/>
            <person name="Song W."/>
            <person name="Jiang J."/>
            <person name="Jackson S.A."/>
            <person name="Wing R.A."/>
            <person name="Wang J."/>
            <person name="Chen M."/>
        </authorList>
    </citation>
    <scope>NUCLEOTIDE SEQUENCE [LARGE SCALE GENOMIC DNA]</scope>
    <source>
        <strain evidence="1">cv. IRGC 101232</strain>
    </source>
</reference>
<dbReference type="AlphaFoldDB" id="J3MWU7"/>
<proteinExistence type="predicted"/>
<dbReference type="EnsemblPlants" id="OB09G14760.1">
    <property type="protein sequence ID" value="OB09G14760.1"/>
    <property type="gene ID" value="OB09G14760"/>
</dbReference>
<sequence length="102" mass="11053">MDFNPGVSSSTVTVSHTFESEFAFTSTVMFLFFICDWISPKIRSAFFVLSTYDAIGGVGGEGELVVGLVVPVQQIPGLLADLGVEPWPDHLLPRSSSTRRDA</sequence>
<dbReference type="Proteomes" id="UP000006038">
    <property type="component" value="Chromosome 9"/>
</dbReference>